<accession>A0A0F9NW43</accession>
<protein>
    <submittedName>
        <fullName evidence="1">Uncharacterized protein</fullName>
    </submittedName>
</protein>
<dbReference type="AlphaFoldDB" id="A0A0F9NW43"/>
<dbReference type="EMBL" id="LAZR01003628">
    <property type="protein sequence ID" value="KKN16282.1"/>
    <property type="molecule type" value="Genomic_DNA"/>
</dbReference>
<name>A0A0F9NW43_9ZZZZ</name>
<evidence type="ECO:0000313" key="1">
    <source>
        <dbReference type="EMBL" id="KKN16282.1"/>
    </source>
</evidence>
<organism evidence="1">
    <name type="scientific">marine sediment metagenome</name>
    <dbReference type="NCBI Taxonomy" id="412755"/>
    <lineage>
        <taxon>unclassified sequences</taxon>
        <taxon>metagenomes</taxon>
        <taxon>ecological metagenomes</taxon>
    </lineage>
</organism>
<reference evidence="1" key="1">
    <citation type="journal article" date="2015" name="Nature">
        <title>Complex archaea that bridge the gap between prokaryotes and eukaryotes.</title>
        <authorList>
            <person name="Spang A."/>
            <person name="Saw J.H."/>
            <person name="Jorgensen S.L."/>
            <person name="Zaremba-Niedzwiedzka K."/>
            <person name="Martijn J."/>
            <person name="Lind A.E."/>
            <person name="van Eijk R."/>
            <person name="Schleper C."/>
            <person name="Guy L."/>
            <person name="Ettema T.J."/>
        </authorList>
    </citation>
    <scope>NUCLEOTIDE SEQUENCE</scope>
</reference>
<gene>
    <name evidence="1" type="ORF">LCGC14_0977370</name>
</gene>
<proteinExistence type="predicted"/>
<sequence>MKKNVRYECEVCGSEYLLEELALRCEASKPPRPLYRVGSRLPISSRYDGIVWVKCTGMHLEDTCFASYARDYNQNEWIKIQEISKSQGREMHHWIIELAEYVQIGKDDSQNKVGLHSVMDDLL</sequence>
<comment type="caution">
    <text evidence="1">The sequence shown here is derived from an EMBL/GenBank/DDBJ whole genome shotgun (WGS) entry which is preliminary data.</text>
</comment>